<accession>A0ABZ0W4V0</accession>
<evidence type="ECO:0000256" key="1">
    <source>
        <dbReference type="ARBA" id="ARBA00004651"/>
    </source>
</evidence>
<dbReference type="Pfam" id="PF02687">
    <property type="entry name" value="FtsX"/>
    <property type="match status" value="2"/>
</dbReference>
<sequence>MFRNYIKIAWRNIVKSRFYTAITVIGLATGIAFTLIIAAYVWGELQVNRNLKNIAQQYVIQSRWKNPGEGFEIATLGPLAKTLKEDYPSLVKNYYRFDGITSNIYKKDKSFRESIQIGDSTLLNMYGFRLIAGDASTALTQPFTIVITEPAAQKYFGKTNIVGQTLTLENFSGAKHDFQITGVLNRYAKNSVTQLSEDYPSDFFISNDNLDFFNREMSWQNPSIANYIELQHGVSAKDLEQPIAQIMKRDAPTKFQEDLTPYLVPLKTYYLDQNNGVVRKMIYALSAVALFILGMAVINFINMSVSRSSARMKEIGIRKVLGGIKKQLVIQFLTESVIIVLLATVAAFTVYLLTKSFFSNLLGKNIPSLSDFPVYYILYPILFIFFVGMGAGLYPAFVLASLKSVESLKGKSGSVKDNVLLRKGLVVFQFITATVAFVGAIVISKQVNFFLSKKLGYNKDYIISAQVPRDWSQAGVDKMIATRNQFKMLPGIKDVSLSYEVPDGNNAGQAYIYRQGTDTAKALPMQFLSSDEQFINLYQISLTGGTGFLGNRLDSGKIIMNETAIRSLGFNTSEDALGQQVRFLGDPTIFEITGITNDFHFGSMQQKVQPVIIANVQFSQIYRYLSFKLAPGNLSSDIDVLQKKWSTLLGKAPFEYKFMDDTLANLYKSEIQLKKAAYVATILALIIVLLGVIGLISLSIRHRTKEIGIRKVLGSSVTGILILFIRDFLVIVLIGGLIACPVAYLIMSNWLEDYAYRITLTSTPFIISVTCLAFVTIAIIGLQSIKTALTNPVKSLRTE</sequence>
<evidence type="ECO:0000259" key="7">
    <source>
        <dbReference type="Pfam" id="PF02687"/>
    </source>
</evidence>
<protein>
    <submittedName>
        <fullName evidence="9">FtsX-like permease family protein</fullName>
    </submittedName>
</protein>
<name>A0ABZ0W4V0_9BACT</name>
<keyword evidence="4 6" id="KW-1133">Transmembrane helix</keyword>
<evidence type="ECO:0000256" key="4">
    <source>
        <dbReference type="ARBA" id="ARBA00022989"/>
    </source>
</evidence>
<feature type="transmembrane region" description="Helical" evidence="6">
    <location>
        <begin position="712"/>
        <end position="745"/>
    </location>
</feature>
<feature type="transmembrane region" description="Helical" evidence="6">
    <location>
        <begin position="765"/>
        <end position="785"/>
    </location>
</feature>
<feature type="domain" description="MacB-like periplasmic core" evidence="8">
    <location>
        <begin position="20"/>
        <end position="245"/>
    </location>
</feature>
<evidence type="ECO:0000256" key="6">
    <source>
        <dbReference type="SAM" id="Phobius"/>
    </source>
</evidence>
<dbReference type="Proteomes" id="UP001325680">
    <property type="component" value="Chromosome"/>
</dbReference>
<feature type="domain" description="ABC3 transporter permease C-terminal" evidence="7">
    <location>
        <begin position="287"/>
        <end position="399"/>
    </location>
</feature>
<evidence type="ECO:0000313" key="10">
    <source>
        <dbReference type="Proteomes" id="UP001325680"/>
    </source>
</evidence>
<evidence type="ECO:0000259" key="8">
    <source>
        <dbReference type="Pfam" id="PF12704"/>
    </source>
</evidence>
<evidence type="ECO:0000313" key="9">
    <source>
        <dbReference type="EMBL" id="WQD38285.1"/>
    </source>
</evidence>
<feature type="transmembrane region" description="Helical" evidence="6">
    <location>
        <begin position="676"/>
        <end position="700"/>
    </location>
</feature>
<keyword evidence="3 6" id="KW-0812">Transmembrane</keyword>
<dbReference type="PANTHER" id="PTHR30572:SF18">
    <property type="entry name" value="ABC-TYPE MACROLIDE FAMILY EXPORT SYSTEM PERMEASE COMPONENT 2"/>
    <property type="match status" value="1"/>
</dbReference>
<dbReference type="InterPro" id="IPR003838">
    <property type="entry name" value="ABC3_permease_C"/>
</dbReference>
<dbReference type="InterPro" id="IPR050250">
    <property type="entry name" value="Macrolide_Exporter_MacB"/>
</dbReference>
<feature type="transmembrane region" description="Helical" evidence="6">
    <location>
        <begin position="374"/>
        <end position="399"/>
    </location>
</feature>
<keyword evidence="10" id="KW-1185">Reference proteome</keyword>
<gene>
    <name evidence="9" type="ORF">U0035_21675</name>
</gene>
<organism evidence="9 10">
    <name type="scientific">Niabella yanshanensis</name>
    <dbReference type="NCBI Taxonomy" id="577386"/>
    <lineage>
        <taxon>Bacteria</taxon>
        <taxon>Pseudomonadati</taxon>
        <taxon>Bacteroidota</taxon>
        <taxon>Chitinophagia</taxon>
        <taxon>Chitinophagales</taxon>
        <taxon>Chitinophagaceae</taxon>
        <taxon>Niabella</taxon>
    </lineage>
</organism>
<comment type="subcellular location">
    <subcellularLocation>
        <location evidence="1">Cell membrane</location>
        <topology evidence="1">Multi-pass membrane protein</topology>
    </subcellularLocation>
</comment>
<feature type="transmembrane region" description="Helical" evidence="6">
    <location>
        <begin position="328"/>
        <end position="354"/>
    </location>
</feature>
<dbReference type="InterPro" id="IPR025857">
    <property type="entry name" value="MacB_PCD"/>
</dbReference>
<dbReference type="PANTHER" id="PTHR30572">
    <property type="entry name" value="MEMBRANE COMPONENT OF TRANSPORTER-RELATED"/>
    <property type="match status" value="1"/>
</dbReference>
<keyword evidence="5 6" id="KW-0472">Membrane</keyword>
<evidence type="ECO:0000256" key="3">
    <source>
        <dbReference type="ARBA" id="ARBA00022692"/>
    </source>
</evidence>
<proteinExistence type="predicted"/>
<feature type="transmembrane region" description="Helical" evidence="6">
    <location>
        <begin position="281"/>
        <end position="302"/>
    </location>
</feature>
<dbReference type="Pfam" id="PF12704">
    <property type="entry name" value="MacB_PCD"/>
    <property type="match status" value="1"/>
</dbReference>
<evidence type="ECO:0000256" key="2">
    <source>
        <dbReference type="ARBA" id="ARBA00022475"/>
    </source>
</evidence>
<keyword evidence="2" id="KW-1003">Cell membrane</keyword>
<evidence type="ECO:0000256" key="5">
    <source>
        <dbReference type="ARBA" id="ARBA00023136"/>
    </source>
</evidence>
<feature type="domain" description="ABC3 transporter permease C-terminal" evidence="7">
    <location>
        <begin position="679"/>
        <end position="787"/>
    </location>
</feature>
<feature type="transmembrane region" description="Helical" evidence="6">
    <location>
        <begin position="21"/>
        <end position="42"/>
    </location>
</feature>
<feature type="transmembrane region" description="Helical" evidence="6">
    <location>
        <begin position="420"/>
        <end position="443"/>
    </location>
</feature>
<reference evidence="9 10" key="1">
    <citation type="submission" date="2023-12" db="EMBL/GenBank/DDBJ databases">
        <title>Genome sequencing and assembly of bacterial species from a model synthetic community.</title>
        <authorList>
            <person name="Hogle S.L."/>
        </authorList>
    </citation>
    <scope>NUCLEOTIDE SEQUENCE [LARGE SCALE GENOMIC DNA]</scope>
    <source>
        <strain evidence="9 10">HAMBI_3031</strain>
    </source>
</reference>
<dbReference type="RefSeq" id="WP_114791056.1">
    <property type="nucleotide sequence ID" value="NZ_CP139960.1"/>
</dbReference>
<dbReference type="EMBL" id="CP139960">
    <property type="protein sequence ID" value="WQD38285.1"/>
    <property type="molecule type" value="Genomic_DNA"/>
</dbReference>